<dbReference type="InterPro" id="IPR036259">
    <property type="entry name" value="MFS_trans_sf"/>
</dbReference>
<feature type="transmembrane region" description="Helical" evidence="9">
    <location>
        <begin position="109"/>
        <end position="131"/>
    </location>
</feature>
<evidence type="ECO:0000256" key="7">
    <source>
        <dbReference type="ARBA" id="ARBA00023136"/>
    </source>
</evidence>
<dbReference type="Gene3D" id="1.20.1250.20">
    <property type="entry name" value="MFS general substrate transporter like domains"/>
    <property type="match status" value="1"/>
</dbReference>
<feature type="transmembrane region" description="Helical" evidence="9">
    <location>
        <begin position="203"/>
        <end position="222"/>
    </location>
</feature>
<dbReference type="EMBL" id="CP035758">
    <property type="protein sequence ID" value="QBD79887.1"/>
    <property type="molecule type" value="Genomic_DNA"/>
</dbReference>
<evidence type="ECO:0000313" key="11">
    <source>
        <dbReference type="EMBL" id="QBD79887.1"/>
    </source>
</evidence>
<dbReference type="CDD" id="cd17503">
    <property type="entry name" value="MFS_LmrB_MDR_like"/>
    <property type="match status" value="1"/>
</dbReference>
<proteinExistence type="inferred from homology"/>
<gene>
    <name evidence="11" type="ORF">EPA93_29470</name>
</gene>
<dbReference type="GO" id="GO:0022857">
    <property type="term" value="F:transmembrane transporter activity"/>
    <property type="evidence" value="ECO:0007669"/>
    <property type="project" value="InterPro"/>
</dbReference>
<evidence type="ECO:0000256" key="2">
    <source>
        <dbReference type="ARBA" id="ARBA00008537"/>
    </source>
</evidence>
<feature type="transmembrane region" description="Helical" evidence="9">
    <location>
        <begin position="51"/>
        <end position="72"/>
    </location>
</feature>
<feature type="transmembrane region" description="Helical" evidence="9">
    <location>
        <begin position="308"/>
        <end position="326"/>
    </location>
</feature>
<dbReference type="Proteomes" id="UP000290365">
    <property type="component" value="Chromosome"/>
</dbReference>
<dbReference type="NCBIfam" id="TIGR00711">
    <property type="entry name" value="efflux_EmrB"/>
    <property type="match status" value="1"/>
</dbReference>
<dbReference type="PANTHER" id="PTHR42718">
    <property type="entry name" value="MAJOR FACILITATOR SUPERFAMILY MULTIDRUG TRANSPORTER MFSC"/>
    <property type="match status" value="1"/>
</dbReference>
<keyword evidence="6 9" id="KW-1133">Transmembrane helix</keyword>
<keyword evidence="4" id="KW-1003">Cell membrane</keyword>
<evidence type="ECO:0000256" key="6">
    <source>
        <dbReference type="ARBA" id="ARBA00022989"/>
    </source>
</evidence>
<keyword evidence="7 9" id="KW-0472">Membrane</keyword>
<evidence type="ECO:0000256" key="3">
    <source>
        <dbReference type="ARBA" id="ARBA00022448"/>
    </source>
</evidence>
<feature type="transmembrane region" description="Helical" evidence="9">
    <location>
        <begin position="12"/>
        <end position="31"/>
    </location>
</feature>
<evidence type="ECO:0000259" key="10">
    <source>
        <dbReference type="PROSITE" id="PS50850"/>
    </source>
</evidence>
<dbReference type="GO" id="GO:0005886">
    <property type="term" value="C:plasma membrane"/>
    <property type="evidence" value="ECO:0007669"/>
    <property type="project" value="UniProtKB-SubCell"/>
</dbReference>
<feature type="transmembrane region" description="Helical" evidence="9">
    <location>
        <begin position="404"/>
        <end position="426"/>
    </location>
</feature>
<feature type="transmembrane region" description="Helical" evidence="9">
    <location>
        <begin position="372"/>
        <end position="392"/>
    </location>
</feature>
<comment type="subcellular location">
    <subcellularLocation>
        <location evidence="1">Cell membrane</location>
        <topology evidence="1">Multi-pass membrane protein</topology>
    </subcellularLocation>
</comment>
<feature type="transmembrane region" description="Helical" evidence="9">
    <location>
        <begin position="492"/>
        <end position="510"/>
    </location>
</feature>
<dbReference type="Gene3D" id="1.20.1720.10">
    <property type="entry name" value="Multidrug resistance protein D"/>
    <property type="match status" value="1"/>
</dbReference>
<organism evidence="11 12">
    <name type="scientific">Ktedonosporobacter rubrisoli</name>
    <dbReference type="NCBI Taxonomy" id="2509675"/>
    <lineage>
        <taxon>Bacteria</taxon>
        <taxon>Bacillati</taxon>
        <taxon>Chloroflexota</taxon>
        <taxon>Ktedonobacteria</taxon>
        <taxon>Ktedonobacterales</taxon>
        <taxon>Ktedonosporobacteraceae</taxon>
        <taxon>Ktedonosporobacter</taxon>
    </lineage>
</organism>
<feature type="transmembrane region" description="Helical" evidence="9">
    <location>
        <begin position="84"/>
        <end position="103"/>
    </location>
</feature>
<dbReference type="AlphaFoldDB" id="A0A4P6JW34"/>
<feature type="domain" description="Major facilitator superfamily (MFS) profile" evidence="10">
    <location>
        <begin position="18"/>
        <end position="515"/>
    </location>
</feature>
<evidence type="ECO:0000256" key="4">
    <source>
        <dbReference type="ARBA" id="ARBA00022475"/>
    </source>
</evidence>
<dbReference type="InterPro" id="IPR011701">
    <property type="entry name" value="MFS"/>
</dbReference>
<dbReference type="InterPro" id="IPR004638">
    <property type="entry name" value="EmrB-like"/>
</dbReference>
<feature type="transmembrane region" description="Helical" evidence="9">
    <location>
        <begin position="234"/>
        <end position="254"/>
    </location>
</feature>
<reference evidence="11 12" key="1">
    <citation type="submission" date="2019-01" db="EMBL/GenBank/DDBJ databases">
        <title>Ktedonosporobacter rubrisoli SCAWS-G2.</title>
        <authorList>
            <person name="Huang Y."/>
            <person name="Yan B."/>
        </authorList>
    </citation>
    <scope>NUCLEOTIDE SEQUENCE [LARGE SCALE GENOMIC DNA]</scope>
    <source>
        <strain evidence="11 12">SCAWS-G2</strain>
    </source>
</reference>
<dbReference type="PROSITE" id="PS50850">
    <property type="entry name" value="MFS"/>
    <property type="match status" value="1"/>
</dbReference>
<keyword evidence="3" id="KW-0813">Transport</keyword>
<evidence type="ECO:0000256" key="1">
    <source>
        <dbReference type="ARBA" id="ARBA00004651"/>
    </source>
</evidence>
<dbReference type="SUPFAM" id="SSF103473">
    <property type="entry name" value="MFS general substrate transporter"/>
    <property type="match status" value="1"/>
</dbReference>
<evidence type="ECO:0000256" key="9">
    <source>
        <dbReference type="SAM" id="Phobius"/>
    </source>
</evidence>
<dbReference type="KEGG" id="kbs:EPA93_29470"/>
<dbReference type="Pfam" id="PF07690">
    <property type="entry name" value="MFS_1"/>
    <property type="match status" value="1"/>
</dbReference>
<feature type="transmembrane region" description="Helical" evidence="9">
    <location>
        <begin position="338"/>
        <end position="360"/>
    </location>
</feature>
<accession>A0A4P6JW34</accession>
<feature type="transmembrane region" description="Helical" evidence="9">
    <location>
        <begin position="170"/>
        <end position="191"/>
    </location>
</feature>
<evidence type="ECO:0000256" key="5">
    <source>
        <dbReference type="ARBA" id="ARBA00022692"/>
    </source>
</evidence>
<keyword evidence="5 9" id="KW-0812">Transmembrane</keyword>
<dbReference type="InterPro" id="IPR020846">
    <property type="entry name" value="MFS_dom"/>
</dbReference>
<dbReference type="RefSeq" id="WP_129890953.1">
    <property type="nucleotide sequence ID" value="NZ_CP035758.1"/>
</dbReference>
<evidence type="ECO:0000313" key="12">
    <source>
        <dbReference type="Proteomes" id="UP000290365"/>
    </source>
</evidence>
<dbReference type="PANTHER" id="PTHR42718:SF9">
    <property type="entry name" value="MAJOR FACILITATOR SUPERFAMILY MULTIDRUG TRANSPORTER MFSC"/>
    <property type="match status" value="1"/>
</dbReference>
<feature type="transmembrane region" description="Helical" evidence="9">
    <location>
        <begin position="143"/>
        <end position="164"/>
    </location>
</feature>
<dbReference type="OrthoDB" id="9807274at2"/>
<protein>
    <submittedName>
        <fullName evidence="11">DHA2 family efflux MFS transporter permease subunit</fullName>
    </submittedName>
</protein>
<feature type="transmembrane region" description="Helical" evidence="9">
    <location>
        <begin position="275"/>
        <end position="296"/>
    </location>
</feature>
<feature type="region of interest" description="Disordered" evidence="8">
    <location>
        <begin position="516"/>
        <end position="539"/>
    </location>
</feature>
<evidence type="ECO:0000256" key="8">
    <source>
        <dbReference type="SAM" id="MobiDB-lite"/>
    </source>
</evidence>
<comment type="similarity">
    <text evidence="2">Belongs to the major facilitator superfamily. EmrB family.</text>
</comment>
<sequence>MQANAQVNRQGLPYKWLVAIVIIIGTFMSILDSTIVNIAIPRLQTAFGADIHSVQWTITAYLLTLGAMTPAAPYLANTFGIKRAYITALGAFTLGSALCGLSWSLPVLIFFRVVQGLGGSALFPLSMTMLFREFPPEERGVAMATLGVPALLAPALGPILGGYLVTYAAWQAIFFINVPIGIVAILLSTFILREAHLGARSRFDWLGFITSAYGLAAVLYGLSETSTDGWGSTTVLAAIGSGALVLAIFVLIEINIAQRGGRPLLDVRFYTNRSFAASNLGFVFVMFSMYGGLFLLPIYLESLRNQSAFQAGLFLLPQALAAMVSISIGGRLVDRIGVLPVVIPGIILLAITNTLLASLSLQTPYGWFDTLLILRGFSNGLIGQPLMVAAMIDMRQPQAIADCSTLLTVVRSIAGSLGVAGLATLIQTQTQIHYVHLAEQVTPGSATAQMLTRLQALLMTHGLDAQAAYHAAILLVSRMVQSQGYMLAMRDAFYLTAALCVLALITVLLVRSRPRPVPAEEQQAPSGTERGVAEPALAG</sequence>
<keyword evidence="12" id="KW-1185">Reference proteome</keyword>
<name>A0A4P6JW34_KTERU</name>
<dbReference type="PRINTS" id="PR01036">
    <property type="entry name" value="TCRTETB"/>
</dbReference>